<dbReference type="InterPro" id="IPR039426">
    <property type="entry name" value="TonB-dep_rcpt-like"/>
</dbReference>
<feature type="domain" description="TonB-dependent receptor plug" evidence="9">
    <location>
        <begin position="119"/>
        <end position="241"/>
    </location>
</feature>
<accession>A0A1W2B523</accession>
<dbReference type="EMBL" id="FWXT01000001">
    <property type="protein sequence ID" value="SMC68103.1"/>
    <property type="molecule type" value="Genomic_DNA"/>
</dbReference>
<evidence type="ECO:0000256" key="3">
    <source>
        <dbReference type="ARBA" id="ARBA00022452"/>
    </source>
</evidence>
<dbReference type="InterPro" id="IPR012910">
    <property type="entry name" value="Plug_dom"/>
</dbReference>
<gene>
    <name evidence="10" type="ORF">SAMN04488524_1930</name>
</gene>
<dbReference type="Gene3D" id="2.60.40.1120">
    <property type="entry name" value="Carboxypeptidase-like, regulatory domain"/>
    <property type="match status" value="1"/>
</dbReference>
<dbReference type="NCBIfam" id="TIGR04057">
    <property type="entry name" value="SusC_RagA_signa"/>
    <property type="match status" value="1"/>
</dbReference>
<dbReference type="PROSITE" id="PS52016">
    <property type="entry name" value="TONB_DEPENDENT_REC_3"/>
    <property type="match status" value="1"/>
</dbReference>
<name>A0A1W2B523_9SPHI</name>
<evidence type="ECO:0000313" key="11">
    <source>
        <dbReference type="Proteomes" id="UP000192756"/>
    </source>
</evidence>
<keyword evidence="3 7" id="KW-1134">Transmembrane beta strand</keyword>
<dbReference type="Gene3D" id="2.170.130.10">
    <property type="entry name" value="TonB-dependent receptor, plug domain"/>
    <property type="match status" value="1"/>
</dbReference>
<dbReference type="GO" id="GO:0009279">
    <property type="term" value="C:cell outer membrane"/>
    <property type="evidence" value="ECO:0007669"/>
    <property type="project" value="UniProtKB-SubCell"/>
</dbReference>
<evidence type="ECO:0000256" key="4">
    <source>
        <dbReference type="ARBA" id="ARBA00022692"/>
    </source>
</evidence>
<feature type="signal peptide" evidence="8">
    <location>
        <begin position="1"/>
        <end position="20"/>
    </location>
</feature>
<comment type="subcellular location">
    <subcellularLocation>
        <location evidence="1 7">Cell outer membrane</location>
        <topology evidence="1 7">Multi-pass membrane protein</topology>
    </subcellularLocation>
</comment>
<evidence type="ECO:0000256" key="6">
    <source>
        <dbReference type="ARBA" id="ARBA00023237"/>
    </source>
</evidence>
<evidence type="ECO:0000256" key="2">
    <source>
        <dbReference type="ARBA" id="ARBA00022448"/>
    </source>
</evidence>
<dbReference type="STRING" id="151894.SAMN04488524_1930"/>
<evidence type="ECO:0000256" key="5">
    <source>
        <dbReference type="ARBA" id="ARBA00023136"/>
    </source>
</evidence>
<keyword evidence="4 7" id="KW-0812">Transmembrane</keyword>
<dbReference type="SUPFAM" id="SSF56935">
    <property type="entry name" value="Porins"/>
    <property type="match status" value="1"/>
</dbReference>
<evidence type="ECO:0000256" key="8">
    <source>
        <dbReference type="SAM" id="SignalP"/>
    </source>
</evidence>
<keyword evidence="11" id="KW-1185">Reference proteome</keyword>
<protein>
    <submittedName>
        <fullName evidence="10">TonB-linked outer membrane protein, SusC/RagA family</fullName>
    </submittedName>
</protein>
<dbReference type="NCBIfam" id="TIGR04056">
    <property type="entry name" value="OMP_RagA_SusC"/>
    <property type="match status" value="1"/>
</dbReference>
<dbReference type="OrthoDB" id="9768177at2"/>
<keyword evidence="5 7" id="KW-0472">Membrane</keyword>
<organism evidence="10 11">
    <name type="scientific">Pedobacter africanus</name>
    <dbReference type="NCBI Taxonomy" id="151894"/>
    <lineage>
        <taxon>Bacteria</taxon>
        <taxon>Pseudomonadati</taxon>
        <taxon>Bacteroidota</taxon>
        <taxon>Sphingobacteriia</taxon>
        <taxon>Sphingobacteriales</taxon>
        <taxon>Sphingobacteriaceae</taxon>
        <taxon>Pedobacter</taxon>
    </lineage>
</organism>
<evidence type="ECO:0000313" key="10">
    <source>
        <dbReference type="EMBL" id="SMC68103.1"/>
    </source>
</evidence>
<dbReference type="InterPro" id="IPR008969">
    <property type="entry name" value="CarboxyPept-like_regulatory"/>
</dbReference>
<evidence type="ECO:0000259" key="9">
    <source>
        <dbReference type="Pfam" id="PF07715"/>
    </source>
</evidence>
<dbReference type="Gene3D" id="2.40.170.20">
    <property type="entry name" value="TonB-dependent receptor, beta-barrel domain"/>
    <property type="match status" value="1"/>
</dbReference>
<comment type="similarity">
    <text evidence="7">Belongs to the TonB-dependent receptor family.</text>
</comment>
<dbReference type="InterPro" id="IPR023996">
    <property type="entry name" value="TonB-dep_OMP_SusC/RagA"/>
</dbReference>
<evidence type="ECO:0000256" key="1">
    <source>
        <dbReference type="ARBA" id="ARBA00004571"/>
    </source>
</evidence>
<dbReference type="Proteomes" id="UP000192756">
    <property type="component" value="Unassembled WGS sequence"/>
</dbReference>
<reference evidence="11" key="1">
    <citation type="submission" date="2017-04" db="EMBL/GenBank/DDBJ databases">
        <authorList>
            <person name="Varghese N."/>
            <person name="Submissions S."/>
        </authorList>
    </citation>
    <scope>NUCLEOTIDE SEQUENCE [LARGE SCALE GENOMIC DNA]</scope>
    <source>
        <strain evidence="11">DSM 12126</strain>
    </source>
</reference>
<keyword evidence="2 7" id="KW-0813">Transport</keyword>
<dbReference type="SUPFAM" id="SSF49464">
    <property type="entry name" value="Carboxypeptidase regulatory domain-like"/>
    <property type="match status" value="1"/>
</dbReference>
<dbReference type="InterPro" id="IPR036942">
    <property type="entry name" value="Beta-barrel_TonB_sf"/>
</dbReference>
<keyword evidence="8" id="KW-0732">Signal</keyword>
<dbReference type="AlphaFoldDB" id="A0A1W2B523"/>
<feature type="chain" id="PRO_5012235721" evidence="8">
    <location>
        <begin position="21"/>
        <end position="1015"/>
    </location>
</feature>
<dbReference type="Pfam" id="PF07715">
    <property type="entry name" value="Plug"/>
    <property type="match status" value="1"/>
</dbReference>
<evidence type="ECO:0000256" key="7">
    <source>
        <dbReference type="PROSITE-ProRule" id="PRU01360"/>
    </source>
</evidence>
<dbReference type="InterPro" id="IPR023997">
    <property type="entry name" value="TonB-dep_OMP_SusC/RagA_CS"/>
</dbReference>
<keyword evidence="6 7" id="KW-0998">Cell outer membrane</keyword>
<dbReference type="RefSeq" id="WP_084238103.1">
    <property type="nucleotide sequence ID" value="NZ_FWXT01000001.1"/>
</dbReference>
<dbReference type="InterPro" id="IPR037066">
    <property type="entry name" value="Plug_dom_sf"/>
</dbReference>
<proteinExistence type="inferred from homology"/>
<dbReference type="Pfam" id="PF13715">
    <property type="entry name" value="CarbopepD_reg_2"/>
    <property type="match status" value="1"/>
</dbReference>
<sequence length="1015" mass="109103">MKRKLLLLFMGIGLCITQVAAQQITLKGKVTSASDNAPLPGVSVKIKGKPGGASTDGAGNYSITAQSGDVLVFSFLGMLNQEIPVTGSGMVNVKLQEDSQILKEVAVTAFGVKQEVRGLGFSTQNVKAQDIVNSQQPNVVNALQGKVAGVQITNSSGAAGSSANIMIRGGSSLSGSNQPLFILDGIPVDNSTPVSQGGLVASVAPASNRAIDINPEDIETITVLKGPAAAALYGIRAASGAIVITTKKGSGGAARIVYQNNFSFDHINKLPELQSQFKQGEQGAANATALGSWGPAFTAGETIYDNLESVFKNAFAQTHDVSVSGSTDNSHYYTSGSFLEQGSIVDNSTFGKKSFRINADTKVGEKLTIGGNANYIRTDRSYLSQGSFNGIMGGLSWPRSLDMKDYLNPDGSQKIINSTGTDNPFWTINKKPFTSKVNRMIVQGNLDYNPFSFLNFTYRIGTDYYTENFKSVRMPGTLEPNVNRGSIIQSVANNQITTSTAILTGKKKIGAEINLSLSVGNNIEVSSLQTSTATALNFIDPTFASINNSKPSDRTTSEELRRRRIFSWFGDFNIDWKGIAYVNFKGRNDWSSTLPVKDRSFFYPSVSAALIVTDLLKEMGAKSDDRVFSYGKIRAAYSNVGKDASPYSLTTSLATLTNDFTINPRGFIINSNNAFGNPLLVPEFTRAFEVGADLRFIKNRLGIDVTYYFSKSDNQILQLRTPPSSGSFLATLNGGSIRNKGIEVILNGRPVAGDDFKWSIDVNFAHNTSVVKALPAKIDRIELSDAWAASNVAQGAAFLNGSLFGINGNVWKRNAQGQLLLNNAGYPQVQTALANIGDRNPDFTMGITNTFNYKDFMFSFMVDVRSGGQVFNATENALVRSGLSLKTLDRGTKVFDGIIESTGVQNTIAVPLNQNYYQTIYANQGYDFVEDGSWVRLRYATLSYNMPTKYLGKLKLKGLSFTVTGRNLLLITDYSGVDPEVSGSGAGVGGTGSFGFDNLGVPATRGFDLGLKLTL</sequence>